<evidence type="ECO:0000313" key="2">
    <source>
        <dbReference type="EMBL" id="MDQ8750762.1"/>
    </source>
</evidence>
<dbReference type="Pfam" id="PF02321">
    <property type="entry name" value="OEP"/>
    <property type="match status" value="2"/>
</dbReference>
<evidence type="ECO:0000256" key="1">
    <source>
        <dbReference type="ARBA" id="ARBA00007613"/>
    </source>
</evidence>
<accession>A0ABD5BBB2</accession>
<dbReference type="EMBL" id="JAUCQJ010000005">
    <property type="protein sequence ID" value="MDQ8750762.1"/>
    <property type="molecule type" value="Genomic_DNA"/>
</dbReference>
<proteinExistence type="inferred from homology"/>
<dbReference type="Gene3D" id="1.20.1600.10">
    <property type="entry name" value="Outer membrane efflux proteins (OEP)"/>
    <property type="match status" value="1"/>
</dbReference>
<comment type="similarity">
    <text evidence="1">Belongs to the outer membrane factor (OMF) (TC 1.B.17) family.</text>
</comment>
<sequence>MKKCIPFFLLTSVFAFSQQRMTIEECEEAFRKNNLELLAQQYNINLADADIIQAKIWDLPEVTFQANAYNPEGKKFFDIGRSKNATIQQLIYLGGKKKNEIEFAKSNKELAQLQFSQLLADLRSQMRETYYALYFEEKKLQSVDIQLRYMNDLLEAYRIQTQKGNTSLKDEVRLQSVVINLNNDKVTINNNILQQQQSMKVLTGINDTMLTGFADEEANKLMAMQPLMTVDEIKQKALDNNADYLFSLKTIDNNKTFLKWQKSLNVPDINVGGAWSQNGGTYNNEIDFTIGIPIPLWKKNKGNVVRAQVQIEQSQKTVEMKKQQLETQLDMAYQTWQNQYQQYFALKPQDMDNLEVVYQGILKNFRKGNVSLIEFTDFTDSYRQTILQLYEMKKQIMISAEEINHLTQSKIFY</sequence>
<dbReference type="PANTHER" id="PTHR30203">
    <property type="entry name" value="OUTER MEMBRANE CATION EFFLUX PROTEIN"/>
    <property type="match status" value="1"/>
</dbReference>
<dbReference type="Proteomes" id="UP001239265">
    <property type="component" value="Unassembled WGS sequence"/>
</dbReference>
<dbReference type="InterPro" id="IPR010131">
    <property type="entry name" value="MdtP/NodT-like"/>
</dbReference>
<dbReference type="PANTHER" id="PTHR30203:SF23">
    <property type="entry name" value="OUTER MEMBRANE EFFLUX PROTEIN"/>
    <property type="match status" value="1"/>
</dbReference>
<dbReference type="InterPro" id="IPR003423">
    <property type="entry name" value="OMP_efflux"/>
</dbReference>
<comment type="caution">
    <text evidence="2">The sequence shown here is derived from an EMBL/GenBank/DDBJ whole genome shotgun (WGS) entry which is preliminary data.</text>
</comment>
<organism evidence="2 3">
    <name type="scientific">Elizabethkingia miricola</name>
    <name type="common">Chryseobacterium miricola</name>
    <dbReference type="NCBI Taxonomy" id="172045"/>
    <lineage>
        <taxon>Bacteria</taxon>
        <taxon>Pseudomonadati</taxon>
        <taxon>Bacteroidota</taxon>
        <taxon>Flavobacteriia</taxon>
        <taxon>Flavobacteriales</taxon>
        <taxon>Weeksellaceae</taxon>
        <taxon>Elizabethkingia</taxon>
    </lineage>
</organism>
<evidence type="ECO:0000313" key="3">
    <source>
        <dbReference type="Proteomes" id="UP001239265"/>
    </source>
</evidence>
<dbReference type="AlphaFoldDB" id="A0ABD5BBB2"/>
<gene>
    <name evidence="2" type="ORF">QT385_19040</name>
</gene>
<reference evidence="2 3" key="1">
    <citation type="submission" date="2023-06" db="EMBL/GenBank/DDBJ databases">
        <title>Nosocomial Elizabethkingia miricola genome.</title>
        <authorList>
            <person name="Morgado S."/>
            <person name="Fonseca E."/>
            <person name="Freitas F."/>
            <person name="Vicente A.C."/>
        </authorList>
    </citation>
    <scope>NUCLEOTIDE SEQUENCE [LARGE SCALE GENOMIC DNA]</scope>
    <source>
        <strain evidence="2 3">EM15</strain>
    </source>
</reference>
<protein>
    <submittedName>
        <fullName evidence="2">TolC family protein</fullName>
    </submittedName>
</protein>
<dbReference type="SUPFAM" id="SSF56954">
    <property type="entry name" value="Outer membrane efflux proteins (OEP)"/>
    <property type="match status" value="1"/>
</dbReference>
<dbReference type="RefSeq" id="WP_260234328.1">
    <property type="nucleotide sequence ID" value="NZ_JAUCQJ010000005.1"/>
</dbReference>
<name>A0ABD5BBB2_ELIMR</name>